<dbReference type="Proteomes" id="UP001642502">
    <property type="component" value="Unassembled WGS sequence"/>
</dbReference>
<name>A0ABP0D4M9_9PEZI</name>
<sequence length="306" mass="28509">MKFSTVTGVAALVSGAYAAPQPASEAKAVSVVAKRADLTSAMPQLTDEITDIIKQAQGLTATVHVASSLINATLIGNLTTGLVTLNSSISGVVHLLNELGLGSLAQPAEIATGAAESAAAGFLSLYTGTVATVLSAASGLLDEATGGSGGAANGLLDGVTGGSGGGAGSLVDGVTGGAANGLLGGLTGGSGGLLGGLLRKDAGSAATDPTAAATDALSGLTQASALTSLIGNLLAAVGDLLGNLTGSVSGGSLGDLSGLTNVTSGAGGLTGDLTGSGSDPVGDLSGTLQGLVQAAVGVLGNLFGGL</sequence>
<keyword evidence="1" id="KW-0732">Signal</keyword>
<organism evidence="2 3">
    <name type="scientific">Sporothrix epigloea</name>
    <dbReference type="NCBI Taxonomy" id="1892477"/>
    <lineage>
        <taxon>Eukaryota</taxon>
        <taxon>Fungi</taxon>
        <taxon>Dikarya</taxon>
        <taxon>Ascomycota</taxon>
        <taxon>Pezizomycotina</taxon>
        <taxon>Sordariomycetes</taxon>
        <taxon>Sordariomycetidae</taxon>
        <taxon>Ophiostomatales</taxon>
        <taxon>Ophiostomataceae</taxon>
        <taxon>Sporothrix</taxon>
    </lineage>
</organism>
<protein>
    <recommendedName>
        <fullName evidence="4">Cell wall protein</fullName>
    </recommendedName>
</protein>
<proteinExistence type="predicted"/>
<reference evidence="2 3" key="1">
    <citation type="submission" date="2024-01" db="EMBL/GenBank/DDBJ databases">
        <authorList>
            <person name="Allen C."/>
            <person name="Tagirdzhanova G."/>
        </authorList>
    </citation>
    <scope>NUCLEOTIDE SEQUENCE [LARGE SCALE GENOMIC DNA]</scope>
    <source>
        <strain evidence="2 3">CBS 119000</strain>
    </source>
</reference>
<accession>A0ABP0D4M9</accession>
<feature type="chain" id="PRO_5045711324" description="Cell wall protein" evidence="1">
    <location>
        <begin position="19"/>
        <end position="306"/>
    </location>
</feature>
<gene>
    <name evidence="2" type="ORF">SEPCBS119000_000345</name>
</gene>
<keyword evidence="3" id="KW-1185">Reference proteome</keyword>
<feature type="signal peptide" evidence="1">
    <location>
        <begin position="1"/>
        <end position="18"/>
    </location>
</feature>
<evidence type="ECO:0000256" key="1">
    <source>
        <dbReference type="SAM" id="SignalP"/>
    </source>
</evidence>
<evidence type="ECO:0000313" key="3">
    <source>
        <dbReference type="Proteomes" id="UP001642502"/>
    </source>
</evidence>
<evidence type="ECO:0008006" key="4">
    <source>
        <dbReference type="Google" id="ProtNLM"/>
    </source>
</evidence>
<dbReference type="EMBL" id="CAWUON010000002">
    <property type="protein sequence ID" value="CAK7263169.1"/>
    <property type="molecule type" value="Genomic_DNA"/>
</dbReference>
<comment type="caution">
    <text evidence="2">The sequence shown here is derived from an EMBL/GenBank/DDBJ whole genome shotgun (WGS) entry which is preliminary data.</text>
</comment>
<evidence type="ECO:0000313" key="2">
    <source>
        <dbReference type="EMBL" id="CAK7263169.1"/>
    </source>
</evidence>